<dbReference type="AlphaFoldDB" id="M2V3Z4"/>
<feature type="transmembrane region" description="Helical" evidence="1">
    <location>
        <begin position="57"/>
        <end position="79"/>
    </location>
</feature>
<sequence length="778" mass="85966">MYNIRDKRHIHSYDPPLATFLRSIGLGAFCVLITHLLRYHVSHEPKKPVRTESLRLAFQRCAVHILPCAFALFLIIINIHGHFIGFELAGESGKTSEYTALLQIAAKIQELLIIASLTAIIMHKVRYDLIDGNGVPFGLVGVGALFTQLSFFWSTAFIGSFSSHGAVRRNAATLCLVVLAGFIAVTSGPAVAVLLIPREHTWPAGGTKYWINGSSEDLWPSTLDIKHYMPDLGAGVFGASCSSSNAYTNALCPAGGYIALANRFSSTDNPRPWSAPKDSRYAPAEFLIWSPEGQVPPYSLASAQRARVALESSATGVHGPVAWVAARINDEWQTAADAIPVDSSSRFGRYRYYNQMKSIVETWVPAVRVVCSPLQPFESGQTSLQFPVVPEFRSAITNDLIFDDQSPGYPTELHTVELPDETLQSLQQTPHPSIVSLDMADSTWTTATLGIIVEAPMPDNSQRNLSACVVDARWAKGSLSVGLAQAVQPEIYSVTKAPKSGDISETSYRAYDMFRLDAGHQESWRRLRITADWFDAVNLKLNTSIDTPWNTTVTNNNALNFNDTETRTTISSLMSMATSDSFLVPNVEHILASVFADAISRAGSWRVLNITVPIQRKKYNPVSYHMRKSSYQSELLEDGQAYENPSTVSTSTFTEFHIRQEITGYAFKVSSTTDVLALIVVFLHLVMAVIHTLRLVVRRRSSSCWDSIPELLTLTQQSSPSVVALKNTTTGIHRMSTFQRTARIRVSDYDSQHVELVFDEDHGSQDILDKPSSNCKYG</sequence>
<dbReference type="EMBL" id="KB445571">
    <property type="protein sequence ID" value="EMD94717.1"/>
    <property type="molecule type" value="Genomic_DNA"/>
</dbReference>
<keyword evidence="1" id="KW-0812">Transmembrane</keyword>
<evidence type="ECO:0000256" key="1">
    <source>
        <dbReference type="SAM" id="Phobius"/>
    </source>
</evidence>
<evidence type="ECO:0000313" key="2">
    <source>
        <dbReference type="EMBL" id="EMD94717.1"/>
    </source>
</evidence>
<keyword evidence="1" id="KW-1133">Transmembrane helix</keyword>
<gene>
    <name evidence="2" type="ORF">COCHEDRAFT_1027267</name>
</gene>
<feature type="transmembrane region" description="Helical" evidence="1">
    <location>
        <begin position="134"/>
        <end position="159"/>
    </location>
</feature>
<accession>M2V3Z4</accession>
<reference evidence="3" key="2">
    <citation type="journal article" date="2013" name="PLoS Genet.">
        <title>Comparative genome structure, secondary metabolite, and effector coding capacity across Cochliobolus pathogens.</title>
        <authorList>
            <person name="Condon B.J."/>
            <person name="Leng Y."/>
            <person name="Wu D."/>
            <person name="Bushley K.E."/>
            <person name="Ohm R.A."/>
            <person name="Otillar R."/>
            <person name="Martin J."/>
            <person name="Schackwitz W."/>
            <person name="Grimwood J."/>
            <person name="MohdZainudin N."/>
            <person name="Xue C."/>
            <person name="Wang R."/>
            <person name="Manning V.A."/>
            <person name="Dhillon B."/>
            <person name="Tu Z.J."/>
            <person name="Steffenson B.J."/>
            <person name="Salamov A."/>
            <person name="Sun H."/>
            <person name="Lowry S."/>
            <person name="LaButti K."/>
            <person name="Han J."/>
            <person name="Copeland A."/>
            <person name="Lindquist E."/>
            <person name="Barry K."/>
            <person name="Schmutz J."/>
            <person name="Baker S.E."/>
            <person name="Ciuffetti L.M."/>
            <person name="Grigoriev I.V."/>
            <person name="Zhong S."/>
            <person name="Turgeon B.G."/>
        </authorList>
    </citation>
    <scope>NUCLEOTIDE SEQUENCE [LARGE SCALE GENOMIC DNA]</scope>
    <source>
        <strain evidence="3">C5 / ATCC 48332 / race O</strain>
    </source>
</reference>
<dbReference type="STRING" id="701091.M2V3Z4"/>
<dbReference type="Proteomes" id="UP000016936">
    <property type="component" value="Unassembled WGS sequence"/>
</dbReference>
<dbReference type="eggNOG" id="ENOG502SPJ5">
    <property type="taxonomic scope" value="Eukaryota"/>
</dbReference>
<keyword evidence="1" id="KW-0472">Membrane</keyword>
<name>M2V3Z4_COCH5</name>
<reference evidence="2 3" key="1">
    <citation type="journal article" date="2012" name="PLoS Pathog.">
        <title>Diverse lifestyles and strategies of plant pathogenesis encoded in the genomes of eighteen Dothideomycetes fungi.</title>
        <authorList>
            <person name="Ohm R.A."/>
            <person name="Feau N."/>
            <person name="Henrissat B."/>
            <person name="Schoch C.L."/>
            <person name="Horwitz B.A."/>
            <person name="Barry K.W."/>
            <person name="Condon B.J."/>
            <person name="Copeland A.C."/>
            <person name="Dhillon B."/>
            <person name="Glaser F."/>
            <person name="Hesse C.N."/>
            <person name="Kosti I."/>
            <person name="LaButti K."/>
            <person name="Lindquist E.A."/>
            <person name="Lucas S."/>
            <person name="Salamov A.A."/>
            <person name="Bradshaw R.E."/>
            <person name="Ciuffetti L."/>
            <person name="Hamelin R.C."/>
            <person name="Kema G.H.J."/>
            <person name="Lawrence C."/>
            <person name="Scott J.A."/>
            <person name="Spatafora J.W."/>
            <person name="Turgeon B.G."/>
            <person name="de Wit P.J.G.M."/>
            <person name="Zhong S."/>
            <person name="Goodwin S.B."/>
            <person name="Grigoriev I.V."/>
        </authorList>
    </citation>
    <scope>NUCLEOTIDE SEQUENCE [LARGE SCALE GENOMIC DNA]</scope>
    <source>
        <strain evidence="3">C5 / ATCC 48332 / race O</strain>
    </source>
</reference>
<feature type="transmembrane region" description="Helical" evidence="1">
    <location>
        <begin position="171"/>
        <end position="196"/>
    </location>
</feature>
<feature type="transmembrane region" description="Helical" evidence="1">
    <location>
        <begin position="675"/>
        <end position="697"/>
    </location>
</feature>
<dbReference type="OrthoDB" id="5342924at2759"/>
<feature type="transmembrane region" description="Helical" evidence="1">
    <location>
        <begin position="20"/>
        <end position="37"/>
    </location>
</feature>
<proteinExistence type="predicted"/>
<keyword evidence="3" id="KW-1185">Reference proteome</keyword>
<dbReference type="OMA" id="ITNTRCE"/>
<organism evidence="2 3">
    <name type="scientific">Cochliobolus heterostrophus (strain C5 / ATCC 48332 / race O)</name>
    <name type="common">Southern corn leaf blight fungus</name>
    <name type="synonym">Bipolaris maydis</name>
    <dbReference type="NCBI Taxonomy" id="701091"/>
    <lineage>
        <taxon>Eukaryota</taxon>
        <taxon>Fungi</taxon>
        <taxon>Dikarya</taxon>
        <taxon>Ascomycota</taxon>
        <taxon>Pezizomycotina</taxon>
        <taxon>Dothideomycetes</taxon>
        <taxon>Pleosporomycetidae</taxon>
        <taxon>Pleosporales</taxon>
        <taxon>Pleosporineae</taxon>
        <taxon>Pleosporaceae</taxon>
        <taxon>Bipolaris</taxon>
    </lineage>
</organism>
<protein>
    <submittedName>
        <fullName evidence="2">Uncharacterized protein</fullName>
    </submittedName>
</protein>
<dbReference type="HOGENOM" id="CLU_012879_1_0_1"/>
<evidence type="ECO:0000313" key="3">
    <source>
        <dbReference type="Proteomes" id="UP000016936"/>
    </source>
</evidence>